<dbReference type="RefSeq" id="WP_100713497.1">
    <property type="nucleotide sequence ID" value="NZ_NPDY01000005.1"/>
</dbReference>
<dbReference type="EMBL" id="NPDZ01000005">
    <property type="protein sequence ID" value="PJZ73349.1"/>
    <property type="molecule type" value="Genomic_DNA"/>
</dbReference>
<keyword evidence="3" id="KW-1185">Reference proteome</keyword>
<evidence type="ECO:0000313" key="2">
    <source>
        <dbReference type="EMBL" id="PJZ73349.1"/>
    </source>
</evidence>
<dbReference type="AlphaFoldDB" id="A0A2M9ZMY8"/>
<comment type="caution">
    <text evidence="2">The sequence shown here is derived from an EMBL/GenBank/DDBJ whole genome shotgun (WGS) entry which is preliminary data.</text>
</comment>
<organism evidence="2 4">
    <name type="scientific">Leptospira perolatii</name>
    <dbReference type="NCBI Taxonomy" id="2023191"/>
    <lineage>
        <taxon>Bacteria</taxon>
        <taxon>Pseudomonadati</taxon>
        <taxon>Spirochaetota</taxon>
        <taxon>Spirochaetia</taxon>
        <taxon>Leptospirales</taxon>
        <taxon>Leptospiraceae</taxon>
        <taxon>Leptospira</taxon>
    </lineage>
</organism>
<gene>
    <name evidence="1" type="ORF">CH360_08065</name>
    <name evidence="2" type="ORF">CH373_10320</name>
</gene>
<sequence>MARKLRKGNSKSKSEDFDGSEVKKIVFHSILSYLSKKKGPLSKLEIRDLIIDALELTPGLRVEWAEIKKFGKNKLLVNHYDKVMLLDMGEILETIQKTWDGYLESRDPNFRH</sequence>
<dbReference type="Proteomes" id="UP000231990">
    <property type="component" value="Unassembled WGS sequence"/>
</dbReference>
<evidence type="ECO:0000313" key="4">
    <source>
        <dbReference type="Proteomes" id="UP000231990"/>
    </source>
</evidence>
<accession>A0A2M9ZMY8</accession>
<evidence type="ECO:0000313" key="1">
    <source>
        <dbReference type="EMBL" id="PJZ70160.1"/>
    </source>
</evidence>
<dbReference type="OrthoDB" id="335951at2"/>
<dbReference type="Proteomes" id="UP000231962">
    <property type="component" value="Unassembled WGS sequence"/>
</dbReference>
<protein>
    <submittedName>
        <fullName evidence="2">Uncharacterized protein</fullName>
    </submittedName>
</protein>
<reference evidence="3 4" key="1">
    <citation type="submission" date="2017-07" db="EMBL/GenBank/DDBJ databases">
        <title>Leptospira spp. isolated from tropical soils.</title>
        <authorList>
            <person name="Thibeaux R."/>
            <person name="Iraola G."/>
            <person name="Ferres I."/>
            <person name="Bierque E."/>
            <person name="Girault D."/>
            <person name="Soupe-Gilbert M.-E."/>
            <person name="Picardeau M."/>
            <person name="Goarant C."/>
        </authorList>
    </citation>
    <scope>NUCLEOTIDE SEQUENCE [LARGE SCALE GENOMIC DNA]</scope>
    <source>
        <strain evidence="2 4">FH1-B-B1</strain>
        <strain evidence="1 3">FH1-B-C1</strain>
    </source>
</reference>
<dbReference type="EMBL" id="NPDY01000005">
    <property type="protein sequence ID" value="PJZ70160.1"/>
    <property type="molecule type" value="Genomic_DNA"/>
</dbReference>
<evidence type="ECO:0000313" key="3">
    <source>
        <dbReference type="Proteomes" id="UP000231962"/>
    </source>
</evidence>
<proteinExistence type="predicted"/>
<name>A0A2M9ZMY8_9LEPT</name>